<dbReference type="Proteomes" id="UP001550850">
    <property type="component" value="Unassembled WGS sequence"/>
</dbReference>
<keyword evidence="4" id="KW-1185">Reference proteome</keyword>
<organism evidence="3 4">
    <name type="scientific">Streptomyces fragilis</name>
    <dbReference type="NCBI Taxonomy" id="67301"/>
    <lineage>
        <taxon>Bacteria</taxon>
        <taxon>Bacillati</taxon>
        <taxon>Actinomycetota</taxon>
        <taxon>Actinomycetes</taxon>
        <taxon>Kitasatosporales</taxon>
        <taxon>Streptomycetaceae</taxon>
        <taxon>Streptomyces</taxon>
    </lineage>
</organism>
<dbReference type="Pfam" id="PF02861">
    <property type="entry name" value="Clp_N"/>
    <property type="match status" value="1"/>
</dbReference>
<proteinExistence type="predicted"/>
<feature type="domain" description="Clp R" evidence="2">
    <location>
        <begin position="2"/>
        <end position="189"/>
    </location>
</feature>
<dbReference type="GO" id="GO:0006508">
    <property type="term" value="P:proteolysis"/>
    <property type="evidence" value="ECO:0007669"/>
    <property type="project" value="UniProtKB-KW"/>
</dbReference>
<dbReference type="GO" id="GO:0008233">
    <property type="term" value="F:peptidase activity"/>
    <property type="evidence" value="ECO:0007669"/>
    <property type="project" value="UniProtKB-KW"/>
</dbReference>
<dbReference type="Gene3D" id="1.10.1780.10">
    <property type="entry name" value="Clp, N-terminal domain"/>
    <property type="match status" value="1"/>
</dbReference>
<evidence type="ECO:0000313" key="4">
    <source>
        <dbReference type="Proteomes" id="UP001550850"/>
    </source>
</evidence>
<dbReference type="EMBL" id="JBEZUR010000088">
    <property type="protein sequence ID" value="MEU3558183.1"/>
    <property type="molecule type" value="Genomic_DNA"/>
</dbReference>
<name>A0ABV2YR21_9ACTN</name>
<dbReference type="RefSeq" id="WP_108954425.1">
    <property type="nucleotide sequence ID" value="NZ_BEVZ01000004.1"/>
</dbReference>
<sequence>MFERFTKDARDVVTGAVEHAERAGDERVDEGHLLLALLDRSGSRGSFGLAALGLAERREAVVESLAAARRRGGLTGADVEALSGLGIDLDEIVSRVEATHGAGALGRRKGLAGRRKLRGHRPFTRGARNILEQSLRGALAHRERYIGDEHLLLALAGGPGIASGVLAEHGVTPEALERVLWGGGEAAAS</sequence>
<keyword evidence="1" id="KW-0677">Repeat</keyword>
<dbReference type="InterPro" id="IPR036628">
    <property type="entry name" value="Clp_N_dom_sf"/>
</dbReference>
<keyword evidence="3" id="KW-0378">Hydrolase</keyword>
<comment type="caution">
    <text evidence="3">The sequence shown here is derived from an EMBL/GenBank/DDBJ whole genome shotgun (WGS) entry which is preliminary data.</text>
</comment>
<keyword evidence="3" id="KW-0645">Protease</keyword>
<dbReference type="SUPFAM" id="SSF81923">
    <property type="entry name" value="Double Clp-N motif"/>
    <property type="match status" value="1"/>
</dbReference>
<reference evidence="3 4" key="1">
    <citation type="submission" date="2024-06" db="EMBL/GenBank/DDBJ databases">
        <title>The Natural Products Discovery Center: Release of the First 8490 Sequenced Strains for Exploring Actinobacteria Biosynthetic Diversity.</title>
        <authorList>
            <person name="Kalkreuter E."/>
            <person name="Kautsar S.A."/>
            <person name="Yang D."/>
            <person name="Bader C.D."/>
            <person name="Teijaro C.N."/>
            <person name="Fluegel L."/>
            <person name="Davis C.M."/>
            <person name="Simpson J.R."/>
            <person name="Lauterbach L."/>
            <person name="Steele A.D."/>
            <person name="Gui C."/>
            <person name="Meng S."/>
            <person name="Li G."/>
            <person name="Viehrig K."/>
            <person name="Ye F."/>
            <person name="Su P."/>
            <person name="Kiefer A.F."/>
            <person name="Nichols A."/>
            <person name="Cepeda A.J."/>
            <person name="Yan W."/>
            <person name="Fan B."/>
            <person name="Jiang Y."/>
            <person name="Adhikari A."/>
            <person name="Zheng C.-J."/>
            <person name="Schuster L."/>
            <person name="Cowan T.M."/>
            <person name="Smanski M.J."/>
            <person name="Chevrette M.G."/>
            <person name="De Carvalho L.P.S."/>
            <person name="Shen B."/>
        </authorList>
    </citation>
    <scope>NUCLEOTIDE SEQUENCE [LARGE SCALE GENOMIC DNA]</scope>
    <source>
        <strain evidence="3 4">NPDC038104</strain>
    </source>
</reference>
<evidence type="ECO:0000259" key="2">
    <source>
        <dbReference type="PROSITE" id="PS51903"/>
    </source>
</evidence>
<evidence type="ECO:0000313" key="3">
    <source>
        <dbReference type="EMBL" id="MEU3558183.1"/>
    </source>
</evidence>
<gene>
    <name evidence="3" type="ORF">AB0E65_28850</name>
</gene>
<evidence type="ECO:0000256" key="1">
    <source>
        <dbReference type="PROSITE-ProRule" id="PRU01251"/>
    </source>
</evidence>
<accession>A0ABV2YR21</accession>
<dbReference type="InterPro" id="IPR004176">
    <property type="entry name" value="Clp_R_N"/>
</dbReference>
<dbReference type="PROSITE" id="PS51903">
    <property type="entry name" value="CLP_R"/>
    <property type="match status" value="1"/>
</dbReference>
<protein>
    <submittedName>
        <fullName evidence="3">Clp protease N-terminal domain-containing protein</fullName>
    </submittedName>
</protein>